<evidence type="ECO:0000256" key="2">
    <source>
        <dbReference type="SAM" id="Phobius"/>
    </source>
</evidence>
<feature type="region of interest" description="Disordered" evidence="1">
    <location>
        <begin position="807"/>
        <end position="834"/>
    </location>
</feature>
<dbReference type="PROSITE" id="PS50093">
    <property type="entry name" value="PKD"/>
    <property type="match status" value="1"/>
</dbReference>
<keyword evidence="2" id="KW-0472">Membrane</keyword>
<name>E1RD42_METP4</name>
<evidence type="ECO:0000313" key="4">
    <source>
        <dbReference type="EMBL" id="ADN37025.1"/>
    </source>
</evidence>
<feature type="transmembrane region" description="Helical" evidence="2">
    <location>
        <begin position="836"/>
        <end position="858"/>
    </location>
</feature>
<dbReference type="InterPro" id="IPR006626">
    <property type="entry name" value="PbH1"/>
</dbReference>
<dbReference type="InterPro" id="IPR022409">
    <property type="entry name" value="PKD/Chitinase_dom"/>
</dbReference>
<keyword evidence="2" id="KW-0812">Transmembrane</keyword>
<dbReference type="SUPFAM" id="SSF51126">
    <property type="entry name" value="Pectin lyase-like"/>
    <property type="match status" value="2"/>
</dbReference>
<keyword evidence="2" id="KW-1133">Transmembrane helix</keyword>
<dbReference type="KEGG" id="mpi:Mpet_2277"/>
<dbReference type="OrthoDB" id="107851at2157"/>
<dbReference type="InterPro" id="IPR000601">
    <property type="entry name" value="PKD_dom"/>
</dbReference>
<dbReference type="SMART" id="SM00089">
    <property type="entry name" value="PKD"/>
    <property type="match status" value="1"/>
</dbReference>
<dbReference type="InterPro" id="IPR013783">
    <property type="entry name" value="Ig-like_fold"/>
</dbReference>
<evidence type="ECO:0000259" key="3">
    <source>
        <dbReference type="PROSITE" id="PS50093"/>
    </source>
</evidence>
<dbReference type="InterPro" id="IPR011050">
    <property type="entry name" value="Pectin_lyase_fold/virulence"/>
</dbReference>
<dbReference type="FunFam" id="2.60.40.10:FF:000270">
    <property type="entry name" value="Cell surface protein"/>
    <property type="match status" value="1"/>
</dbReference>
<dbReference type="eggNOG" id="arCOG02540">
    <property type="taxonomic scope" value="Archaea"/>
</dbReference>
<gene>
    <name evidence="4" type="ordered locus">Mpet_2277</name>
</gene>
<dbReference type="AlphaFoldDB" id="E1RD42"/>
<dbReference type="NCBIfam" id="TIGR04213">
    <property type="entry name" value="PGF_pre_PGF"/>
    <property type="match status" value="1"/>
</dbReference>
<dbReference type="CDD" id="cd00146">
    <property type="entry name" value="PKD"/>
    <property type="match status" value="1"/>
</dbReference>
<dbReference type="InterPro" id="IPR012334">
    <property type="entry name" value="Pectin_lyas_fold"/>
</dbReference>
<evidence type="ECO:0000313" key="5">
    <source>
        <dbReference type="Proteomes" id="UP000006565"/>
    </source>
</evidence>
<dbReference type="InterPro" id="IPR026453">
    <property type="entry name" value="PGF_pre_PGF"/>
</dbReference>
<dbReference type="Gene3D" id="2.60.40.10">
    <property type="entry name" value="Immunoglobulins"/>
    <property type="match status" value="1"/>
</dbReference>
<keyword evidence="5" id="KW-1185">Reference proteome</keyword>
<dbReference type="HOGENOM" id="CLU_331119_0_0_2"/>
<dbReference type="EMBL" id="CP002117">
    <property type="protein sequence ID" value="ADN37025.1"/>
    <property type="molecule type" value="Genomic_DNA"/>
</dbReference>
<feature type="compositionally biased region" description="Low complexity" evidence="1">
    <location>
        <begin position="807"/>
        <end position="823"/>
    </location>
</feature>
<dbReference type="RefSeq" id="WP_013330202.1">
    <property type="nucleotide sequence ID" value="NC_014507.1"/>
</dbReference>
<dbReference type="SUPFAM" id="SSF49299">
    <property type="entry name" value="PKD domain"/>
    <property type="match status" value="1"/>
</dbReference>
<sequence length="865" mass="88757" precursor="true">MTAERNTRIITGIFFLLVLLFAVPVSASTVTIDNSSSIAAALLCVGDSGTLILEPGIYFQNSITLSNSTTIKANTSGGHGAADTIIDAQGSGRIFIADSYSYSLSIESLTLRNGRGGYGGAIVTIGPVTVTNSTFESCTATSDDGGVIHSHNTVTVTNSTFTHCTATIDGGAIYSSGTVTVTSSVFESCTTPIASYCTGGAIYSGSGTVMVINSSTFESCKAGDGGAIYSGGNITVTNSTLTSCTARDGGAIFSSGTFTVINSSTFNSCTATTSYGGAIHTQSSSSSSFTVTNSMFDSCTAKVRGGAINSYSTSVTVTNSTFDNCTSTAGNAGGIYSDGGVTVINSSTFNICTAKGGNGGAIDLIGGTIEVTNSTLTGCTAYNGNAINSSGTGEMHFSRIYNCSSSGKTVNSTGTFNATNNWWGTNNPSSGFNSSNVFVEPWLVLGAIVDPSSITPAGTSTVRANLTWNSAGTDTSGIGHVPDGIPLSFDIARGSGNLSVTNGYLISGINESIFTPDGLGTTNLSATLDDQTVNVSLIVSPVPSASFTGSPTSGTVPLVVSFTDTSTGSPTCWNWSFGDGEWFNTTNPGLKNATHTYLSAGTYTVNLTVSNGLGNDTESLAGYITVNPASSSGGSSSRSGSGGSNFDTGTGFATDIKAGETVSFDLDKGAVYIVSITAGTDIKKLMITVQRKLSVPSSVGNPGTNVYEYENAELYYADNSELSGGTFNFKVEKSWMTANGYDYTDIVMLHYNEETGEWENLPTTFLSEDGNYYYYSAETPSFSWFAIAVSEDSAAVSGSSESTKAATAVSTSSSSNVPAESTAATDNPGGTEEQQAGMPVVIPVLFVVIAIIAIAAIAPRRKKEE</sequence>
<feature type="domain" description="PKD" evidence="3">
    <location>
        <begin position="543"/>
        <end position="631"/>
    </location>
</feature>
<reference evidence="4 5" key="1">
    <citation type="journal article" date="2010" name="Stand. Genomic Sci.">
        <title>Complete genome sequence of Methanoplanus petrolearius type strain (SEBR 4847).</title>
        <authorList>
            <person name="Brambilla E."/>
            <person name="Djao O.D."/>
            <person name="Daligault H."/>
            <person name="Lapidus A."/>
            <person name="Lucas S."/>
            <person name="Hammon N."/>
            <person name="Nolan M."/>
            <person name="Tice H."/>
            <person name="Cheng J.F."/>
            <person name="Han C."/>
            <person name="Tapia R."/>
            <person name="Goodwin L."/>
            <person name="Pitluck S."/>
            <person name="Liolios K."/>
            <person name="Ivanova N."/>
            <person name="Mavromatis K."/>
            <person name="Mikhailova N."/>
            <person name="Pati A."/>
            <person name="Chen A."/>
            <person name="Palaniappan K."/>
            <person name="Land M."/>
            <person name="Hauser L."/>
            <person name="Chang Y.J."/>
            <person name="Jeffries C.D."/>
            <person name="Rohde M."/>
            <person name="Spring S."/>
            <person name="Sikorski J."/>
            <person name="Goker M."/>
            <person name="Woyke T."/>
            <person name="Bristow J."/>
            <person name="Eisen J.A."/>
            <person name="Markowitz V."/>
            <person name="Hugenholtz P."/>
            <person name="Kyrpides N.C."/>
            <person name="Klenk H.P."/>
        </authorList>
    </citation>
    <scope>NUCLEOTIDE SEQUENCE [LARGE SCALE GENOMIC DNA]</scope>
    <source>
        <strain evidence="5">DSM 11571 / OCM 486 / SEBR 4847</strain>
    </source>
</reference>
<dbReference type="Proteomes" id="UP000006565">
    <property type="component" value="Chromosome"/>
</dbReference>
<proteinExistence type="predicted"/>
<organism evidence="4 5">
    <name type="scientific">Methanolacinia petrolearia (strain DSM 11571 / OCM 486 / SEBR 4847)</name>
    <name type="common">Methanoplanus petrolearius</name>
    <dbReference type="NCBI Taxonomy" id="679926"/>
    <lineage>
        <taxon>Archaea</taxon>
        <taxon>Methanobacteriati</taxon>
        <taxon>Methanobacteriota</taxon>
        <taxon>Stenosarchaea group</taxon>
        <taxon>Methanomicrobia</taxon>
        <taxon>Methanomicrobiales</taxon>
        <taxon>Methanomicrobiaceae</taxon>
        <taxon>Methanolacinia</taxon>
    </lineage>
</organism>
<dbReference type="eggNOG" id="arCOG02516">
    <property type="taxonomic scope" value="Archaea"/>
</dbReference>
<protein>
    <submittedName>
        <fullName evidence="4">Polymorphic outer membrane protein</fullName>
    </submittedName>
</protein>
<dbReference type="GeneID" id="9744762"/>
<evidence type="ECO:0000256" key="1">
    <source>
        <dbReference type="SAM" id="MobiDB-lite"/>
    </source>
</evidence>
<accession>E1RD42</accession>
<dbReference type="SMART" id="SM00710">
    <property type="entry name" value="PbH1"/>
    <property type="match status" value="5"/>
</dbReference>
<dbReference type="eggNOG" id="arCOG02555">
    <property type="taxonomic scope" value="Archaea"/>
</dbReference>
<dbReference type="InterPro" id="IPR035986">
    <property type="entry name" value="PKD_dom_sf"/>
</dbReference>
<dbReference type="Gene3D" id="2.160.20.10">
    <property type="entry name" value="Single-stranded right-handed beta-helix, Pectin lyase-like"/>
    <property type="match status" value="1"/>
</dbReference>
<dbReference type="Pfam" id="PF18911">
    <property type="entry name" value="PKD_4"/>
    <property type="match status" value="1"/>
</dbReference>